<dbReference type="InterPro" id="IPR004155">
    <property type="entry name" value="PBS_lyase_HEAT"/>
</dbReference>
<dbReference type="SUPFAM" id="SSF48371">
    <property type="entry name" value="ARM repeat"/>
    <property type="match status" value="1"/>
</dbReference>
<evidence type="ECO:0000313" key="3">
    <source>
        <dbReference type="Proteomes" id="UP000297668"/>
    </source>
</evidence>
<organism evidence="2 3">
    <name type="scientific">Thermus tengchongensis</name>
    <dbReference type="NCBI Taxonomy" id="1214928"/>
    <lineage>
        <taxon>Bacteria</taxon>
        <taxon>Thermotogati</taxon>
        <taxon>Deinococcota</taxon>
        <taxon>Deinococci</taxon>
        <taxon>Thermales</taxon>
        <taxon>Thermaceae</taxon>
        <taxon>Thermus</taxon>
    </lineage>
</organism>
<dbReference type="EMBL" id="SJZF01000003">
    <property type="protein sequence ID" value="TFU27291.1"/>
    <property type="molecule type" value="Genomic_DNA"/>
</dbReference>
<keyword evidence="1" id="KW-0472">Membrane</keyword>
<dbReference type="Pfam" id="PF13646">
    <property type="entry name" value="HEAT_2"/>
    <property type="match status" value="1"/>
</dbReference>
<dbReference type="AlphaFoldDB" id="A0A4Y9FDX6"/>
<reference evidence="2 3" key="1">
    <citation type="submission" date="2019-03" db="EMBL/GenBank/DDBJ databases">
        <title>Thermus tengchongensis species for the arsenic transformation mechanism.</title>
        <authorList>
            <person name="Yuan G.C."/>
        </authorList>
    </citation>
    <scope>NUCLEOTIDE SEQUENCE [LARGE SCALE GENOMIC DNA]</scope>
    <source>
        <strain evidence="2 3">15W</strain>
    </source>
</reference>
<dbReference type="RefSeq" id="WP_135259624.1">
    <property type="nucleotide sequence ID" value="NZ_SJZF01000003.1"/>
</dbReference>
<gene>
    <name evidence="2" type="ORF">E0687_02740</name>
</gene>
<feature type="transmembrane region" description="Helical" evidence="1">
    <location>
        <begin position="7"/>
        <end position="31"/>
    </location>
</feature>
<dbReference type="InterPro" id="IPR016024">
    <property type="entry name" value="ARM-type_fold"/>
</dbReference>
<keyword evidence="1" id="KW-1133">Transmembrane helix</keyword>
<evidence type="ECO:0000313" key="2">
    <source>
        <dbReference type="EMBL" id="TFU27291.1"/>
    </source>
</evidence>
<dbReference type="InterPro" id="IPR011989">
    <property type="entry name" value="ARM-like"/>
</dbReference>
<name>A0A4Y9FDX6_9DEIN</name>
<dbReference type="SMART" id="SM00567">
    <property type="entry name" value="EZ_HEAT"/>
    <property type="match status" value="5"/>
</dbReference>
<evidence type="ECO:0000256" key="1">
    <source>
        <dbReference type="SAM" id="Phobius"/>
    </source>
</evidence>
<dbReference type="Gene3D" id="1.25.10.10">
    <property type="entry name" value="Leucine-rich Repeat Variant"/>
    <property type="match status" value="1"/>
</dbReference>
<protein>
    <submittedName>
        <fullName evidence="2">HEAT repeat domain-containing protein</fullName>
    </submittedName>
</protein>
<feature type="transmembrane region" description="Helical" evidence="1">
    <location>
        <begin position="51"/>
        <end position="72"/>
    </location>
</feature>
<sequence length="378" mass="41060">MWRRGERLYALVVFGVVALEALALGVLVLSFTGRLLGLVGSGAVFQSLLQGLALTALALLVLSAYVLLYHAYTAWREVGEHKASTAWLDRFTEALFAGEPPPPPPWPAPALQALLSLREMLKGEFADTLTEWLRQGLPRWARVLKSRFASKAARLEALDALAQARLPEALPLVLPYLEHPDPVLRLAAARAGARLAQGEGAALLAEALRKAGLPRGALLEVLLLLEDRALPVVERFLVAGEEKERWAALEAIGRLRLHAFVPQVLDFLESPDPELKAAALRALYRLGYPPEGHEEAVLSALLAPEEFLRLHAVRLLPLLGGALARKGLWRALSDPSFYVRKAAAEGLRALDPELLEEAAAVHPDAYGRALAAQVLRGA</sequence>
<accession>A0A4Y9FDX6</accession>
<comment type="caution">
    <text evidence="2">The sequence shown here is derived from an EMBL/GenBank/DDBJ whole genome shotgun (WGS) entry which is preliminary data.</text>
</comment>
<dbReference type="Proteomes" id="UP000297668">
    <property type="component" value="Unassembled WGS sequence"/>
</dbReference>
<keyword evidence="1" id="KW-0812">Transmembrane</keyword>
<proteinExistence type="predicted"/>